<reference evidence="1 2" key="1">
    <citation type="submission" date="2017-08" db="EMBL/GenBank/DDBJ databases">
        <authorList>
            <person name="de Groot N.N."/>
        </authorList>
    </citation>
    <scope>NUCLEOTIDE SEQUENCE [LARGE SCALE GENOMIC DNA]</scope>
    <source>
        <strain evidence="1 2">JC228</strain>
    </source>
</reference>
<evidence type="ECO:0000313" key="1">
    <source>
        <dbReference type="EMBL" id="SNX74036.1"/>
    </source>
</evidence>
<dbReference type="EMBL" id="OAOP01000008">
    <property type="protein sequence ID" value="SNX74036.1"/>
    <property type="molecule type" value="Genomic_DNA"/>
</dbReference>
<dbReference type="Proteomes" id="UP000219546">
    <property type="component" value="Unassembled WGS sequence"/>
</dbReference>
<name>A0A285D3Z4_9BACI</name>
<organism evidence="1 2">
    <name type="scientific">Bacillus oleivorans</name>
    <dbReference type="NCBI Taxonomy" id="1448271"/>
    <lineage>
        <taxon>Bacteria</taxon>
        <taxon>Bacillati</taxon>
        <taxon>Bacillota</taxon>
        <taxon>Bacilli</taxon>
        <taxon>Bacillales</taxon>
        <taxon>Bacillaceae</taxon>
        <taxon>Bacillus</taxon>
    </lineage>
</organism>
<evidence type="ECO:0000313" key="2">
    <source>
        <dbReference type="Proteomes" id="UP000219546"/>
    </source>
</evidence>
<gene>
    <name evidence="1" type="ORF">SAMN05877753_108121</name>
</gene>
<protein>
    <submittedName>
        <fullName evidence="1">Uncharacterized protein</fullName>
    </submittedName>
</protein>
<sequence>MGWTSPPTLVRKMVYMGFPLGNSRINEGDLNQIWNTNDLSVRESGNSDVDVNVNVNVDTRPIAYAILLAMYGNGQLSSGELNTAIRKLDELIHRAERRNRQQSSSPWLNY</sequence>
<proteinExistence type="predicted"/>
<keyword evidence="2" id="KW-1185">Reference proteome</keyword>
<dbReference type="AlphaFoldDB" id="A0A285D3Z4"/>
<accession>A0A285D3Z4</accession>